<evidence type="ECO:0000256" key="3">
    <source>
        <dbReference type="ARBA" id="ARBA00022723"/>
    </source>
</evidence>
<evidence type="ECO:0000256" key="7">
    <source>
        <dbReference type="ARBA" id="ARBA00022842"/>
    </source>
</evidence>
<dbReference type="GO" id="GO:0004141">
    <property type="term" value="F:dethiobiotin synthase activity"/>
    <property type="evidence" value="ECO:0007669"/>
    <property type="project" value="UniProtKB-UniRule"/>
</dbReference>
<comment type="subunit">
    <text evidence="9">Homodimer.</text>
</comment>
<evidence type="ECO:0000256" key="1">
    <source>
        <dbReference type="ARBA" id="ARBA00022490"/>
    </source>
</evidence>
<dbReference type="UniPathway" id="UPA00078">
    <property type="reaction ID" value="UER00161"/>
</dbReference>
<dbReference type="InterPro" id="IPR027417">
    <property type="entry name" value="P-loop_NTPase"/>
</dbReference>
<comment type="cofactor">
    <cofactor evidence="9">
        <name>Mg(2+)</name>
        <dbReference type="ChEBI" id="CHEBI:18420"/>
    </cofactor>
</comment>
<dbReference type="AlphaFoldDB" id="A0A2S8B2G5"/>
<evidence type="ECO:0000256" key="8">
    <source>
        <dbReference type="ARBA" id="ARBA00047386"/>
    </source>
</evidence>
<feature type="binding site" evidence="9">
    <location>
        <begin position="13"/>
        <end position="18"/>
    </location>
    <ligand>
        <name>ATP</name>
        <dbReference type="ChEBI" id="CHEBI:30616"/>
    </ligand>
</feature>
<dbReference type="Proteomes" id="UP000238954">
    <property type="component" value="Chromosome"/>
</dbReference>
<keyword evidence="7 9" id="KW-0460">Magnesium</keyword>
<dbReference type="Gene3D" id="3.40.50.300">
    <property type="entry name" value="P-loop containing nucleotide triphosphate hydrolases"/>
    <property type="match status" value="1"/>
</dbReference>
<comment type="catalytic activity">
    <reaction evidence="8">
        <text>(7R,8S)-8-amino-7-(carboxyamino)nonanoate + ATP = (4R,5S)-dethiobiotin + ADP + phosphate + H(+)</text>
        <dbReference type="Rhea" id="RHEA:63684"/>
        <dbReference type="ChEBI" id="CHEBI:15378"/>
        <dbReference type="ChEBI" id="CHEBI:30616"/>
        <dbReference type="ChEBI" id="CHEBI:43474"/>
        <dbReference type="ChEBI" id="CHEBI:149470"/>
        <dbReference type="ChEBI" id="CHEBI:149473"/>
        <dbReference type="ChEBI" id="CHEBI:456216"/>
    </reaction>
</comment>
<keyword evidence="5 9" id="KW-0093">Biotin biosynthesis</keyword>
<dbReference type="GO" id="GO:0009102">
    <property type="term" value="P:biotin biosynthetic process"/>
    <property type="evidence" value="ECO:0007669"/>
    <property type="project" value="UniProtKB-UniRule"/>
</dbReference>
<keyword evidence="1 9" id="KW-0963">Cytoplasm</keyword>
<feature type="binding site" evidence="9">
    <location>
        <position position="17"/>
    </location>
    <ligand>
        <name>Mg(2+)</name>
        <dbReference type="ChEBI" id="CHEBI:18420"/>
    </ligand>
</feature>
<keyword evidence="4 9" id="KW-0547">Nucleotide-binding</keyword>
<feature type="binding site" evidence="9">
    <location>
        <position position="95"/>
    </location>
    <ligand>
        <name>Mg(2+)</name>
        <dbReference type="ChEBI" id="CHEBI:18420"/>
    </ligand>
</feature>
<dbReference type="Pfam" id="PF13500">
    <property type="entry name" value="AAA_26"/>
    <property type="match status" value="1"/>
</dbReference>
<evidence type="ECO:0000313" key="11">
    <source>
        <dbReference type="Proteomes" id="UP000238954"/>
    </source>
</evidence>
<comment type="pathway">
    <text evidence="9">Cofactor biosynthesis; biotin biosynthesis; biotin from 7,8-diaminononanoate: step 1/2.</text>
</comment>
<organism evidence="10 11">
    <name type="scientific">Sphingopyxis lindanitolerans</name>
    <dbReference type="NCBI Taxonomy" id="2054227"/>
    <lineage>
        <taxon>Bacteria</taxon>
        <taxon>Pseudomonadati</taxon>
        <taxon>Pseudomonadota</taxon>
        <taxon>Alphaproteobacteria</taxon>
        <taxon>Sphingomonadales</taxon>
        <taxon>Sphingomonadaceae</taxon>
        <taxon>Sphingopyxis</taxon>
    </lineage>
</organism>
<gene>
    <name evidence="9" type="primary">bioD</name>
    <name evidence="10" type="ORF">CVO77_16400</name>
</gene>
<evidence type="ECO:0000256" key="6">
    <source>
        <dbReference type="ARBA" id="ARBA00022840"/>
    </source>
</evidence>
<comment type="similarity">
    <text evidence="9">Belongs to the dethiobiotin synthetase family.</text>
</comment>
<dbReference type="PANTHER" id="PTHR43210">
    <property type="entry name" value="DETHIOBIOTIN SYNTHETASE"/>
    <property type="match status" value="1"/>
</dbReference>
<evidence type="ECO:0000256" key="2">
    <source>
        <dbReference type="ARBA" id="ARBA00022598"/>
    </source>
</evidence>
<feature type="binding site" evidence="9">
    <location>
        <position position="37"/>
    </location>
    <ligand>
        <name>substrate</name>
    </ligand>
</feature>
<evidence type="ECO:0000256" key="4">
    <source>
        <dbReference type="ARBA" id="ARBA00022741"/>
    </source>
</evidence>
<evidence type="ECO:0000256" key="9">
    <source>
        <dbReference type="HAMAP-Rule" id="MF_00336"/>
    </source>
</evidence>
<comment type="caution">
    <text evidence="10">The sequence shown here is derived from an EMBL/GenBank/DDBJ whole genome shotgun (WGS) entry which is preliminary data.</text>
</comment>
<sequence length="203" mass="21576">MMPRFVVTGTDTGIGKTVFSAALAGALGIPYWKPIQSGLEDETDSEAVARLAGVPIHPEGYRLVTPASPHRAAEIDGIILDPDALTPPAGDLLIEGAGGALVPVTRTWLYADLFARWQIPVIVCARTALGTINHSLLTIEALKSRRVPVHGIAFIGDAVEDSEAIIAEIGGVRRLGRLPIVEPLTPETLSAAFHTNFNLADFR</sequence>
<dbReference type="NCBIfam" id="TIGR00347">
    <property type="entry name" value="bioD"/>
    <property type="match status" value="1"/>
</dbReference>
<evidence type="ECO:0000256" key="5">
    <source>
        <dbReference type="ARBA" id="ARBA00022756"/>
    </source>
</evidence>
<feature type="binding site" evidence="9">
    <location>
        <position position="44"/>
    </location>
    <ligand>
        <name>Mg(2+)</name>
        <dbReference type="ChEBI" id="CHEBI:18420"/>
    </ligand>
</feature>
<comment type="function">
    <text evidence="9">Catalyzes a mechanistically unusual reaction, the ATP-dependent insertion of CO2 between the N7 and N8 nitrogen atoms of 7,8-diaminopelargonic acid (DAPA, also called 7,8-diammoniononanoate) to form a ureido ring.</text>
</comment>
<dbReference type="EMBL" id="PHFW01000003">
    <property type="protein sequence ID" value="PQM26594.1"/>
    <property type="molecule type" value="Genomic_DNA"/>
</dbReference>
<keyword evidence="11" id="KW-1185">Reference proteome</keyword>
<dbReference type="EC" id="6.3.3.3" evidence="9"/>
<evidence type="ECO:0000313" key="10">
    <source>
        <dbReference type="EMBL" id="PQM26594.1"/>
    </source>
</evidence>
<dbReference type="SUPFAM" id="SSF52540">
    <property type="entry name" value="P-loop containing nucleoside triphosphate hydrolases"/>
    <property type="match status" value="1"/>
</dbReference>
<protein>
    <recommendedName>
        <fullName evidence="9">ATP-dependent dethiobiotin synthetase BioD</fullName>
        <ecNumber evidence="9">6.3.3.3</ecNumber>
    </recommendedName>
    <alternativeName>
        <fullName evidence="9">DTB synthetase</fullName>
        <shortName evidence="9">DTBS</shortName>
    </alternativeName>
    <alternativeName>
        <fullName evidence="9">Dethiobiotin synthase</fullName>
    </alternativeName>
</protein>
<dbReference type="PIRSF" id="PIRSF006755">
    <property type="entry name" value="DTB_synth"/>
    <property type="match status" value="1"/>
</dbReference>
<keyword evidence="2 9" id="KW-0436">Ligase</keyword>
<dbReference type="PANTHER" id="PTHR43210:SF2">
    <property type="entry name" value="ATP-DEPENDENT DETHIOBIOTIN SYNTHETASE BIOD 2"/>
    <property type="match status" value="1"/>
</dbReference>
<feature type="active site" evidence="9">
    <location>
        <position position="33"/>
    </location>
</feature>
<name>A0A2S8B2G5_9SPHN</name>
<feature type="binding site" evidence="9">
    <location>
        <begin position="95"/>
        <end position="98"/>
    </location>
    <ligand>
        <name>ATP</name>
        <dbReference type="ChEBI" id="CHEBI:30616"/>
    </ligand>
</feature>
<dbReference type="HAMAP" id="MF_00336">
    <property type="entry name" value="BioD"/>
    <property type="match status" value="1"/>
</dbReference>
<comment type="catalytic activity">
    <reaction evidence="9">
        <text>(7R,8S)-7,8-diammoniononanoate + CO2 + ATP = (4R,5S)-dethiobiotin + ADP + phosphate + 3 H(+)</text>
        <dbReference type="Rhea" id="RHEA:15805"/>
        <dbReference type="ChEBI" id="CHEBI:15378"/>
        <dbReference type="ChEBI" id="CHEBI:16526"/>
        <dbReference type="ChEBI" id="CHEBI:30616"/>
        <dbReference type="ChEBI" id="CHEBI:43474"/>
        <dbReference type="ChEBI" id="CHEBI:149469"/>
        <dbReference type="ChEBI" id="CHEBI:149473"/>
        <dbReference type="ChEBI" id="CHEBI:456216"/>
        <dbReference type="EC" id="6.3.3.3"/>
    </reaction>
</comment>
<reference evidence="11" key="1">
    <citation type="submission" date="2017-11" db="EMBL/GenBank/DDBJ databases">
        <title>The complete genome sequence of Sphingopyxis pomeranensis sp. nov. strain WS5A3p.</title>
        <authorList>
            <person name="Kaminski M.A."/>
        </authorList>
    </citation>
    <scope>NUCLEOTIDE SEQUENCE [LARGE SCALE GENOMIC DNA]</scope>
    <source>
        <strain evidence="11">WS5A3p</strain>
    </source>
</reference>
<keyword evidence="3 9" id="KW-0479">Metal-binding</keyword>
<keyword evidence="6 9" id="KW-0067">ATP-binding</keyword>
<proteinExistence type="inferred from homology"/>
<accession>A0A2S8B2G5</accession>
<dbReference type="InterPro" id="IPR004472">
    <property type="entry name" value="DTB_synth_BioD"/>
</dbReference>
<comment type="subcellular location">
    <subcellularLocation>
        <location evidence="9">Cytoplasm</location>
    </subcellularLocation>
</comment>
<feature type="binding site" evidence="9">
    <location>
        <position position="44"/>
    </location>
    <ligand>
        <name>ATP</name>
        <dbReference type="ChEBI" id="CHEBI:30616"/>
    </ligand>
</feature>
<dbReference type="OrthoDB" id="9802097at2"/>
<comment type="caution">
    <text evidence="9">Lacks conserved residue(s) required for the propagation of feature annotation.</text>
</comment>
<dbReference type="GO" id="GO:0005829">
    <property type="term" value="C:cytosol"/>
    <property type="evidence" value="ECO:0007669"/>
    <property type="project" value="TreeGrafter"/>
</dbReference>
<dbReference type="CDD" id="cd03109">
    <property type="entry name" value="DTBS"/>
    <property type="match status" value="1"/>
</dbReference>
<dbReference type="GO" id="GO:0005524">
    <property type="term" value="F:ATP binding"/>
    <property type="evidence" value="ECO:0007669"/>
    <property type="project" value="UniProtKB-UniRule"/>
</dbReference>
<dbReference type="GO" id="GO:0000287">
    <property type="term" value="F:magnesium ion binding"/>
    <property type="evidence" value="ECO:0007669"/>
    <property type="project" value="UniProtKB-UniRule"/>
</dbReference>